<feature type="transmembrane region" description="Helical" evidence="1">
    <location>
        <begin position="436"/>
        <end position="458"/>
    </location>
</feature>
<organism evidence="2 3">
    <name type="scientific">Kingdonia uniflora</name>
    <dbReference type="NCBI Taxonomy" id="39325"/>
    <lineage>
        <taxon>Eukaryota</taxon>
        <taxon>Viridiplantae</taxon>
        <taxon>Streptophyta</taxon>
        <taxon>Embryophyta</taxon>
        <taxon>Tracheophyta</taxon>
        <taxon>Spermatophyta</taxon>
        <taxon>Magnoliopsida</taxon>
        <taxon>Ranunculales</taxon>
        <taxon>Circaeasteraceae</taxon>
        <taxon>Kingdonia</taxon>
    </lineage>
</organism>
<accession>A0A7J7MC51</accession>
<gene>
    <name evidence="2" type="ORF">GIB67_035525</name>
</gene>
<dbReference type="EMBL" id="JACGCM010001629">
    <property type="protein sequence ID" value="KAF6152457.1"/>
    <property type="molecule type" value="Genomic_DNA"/>
</dbReference>
<protein>
    <recommendedName>
        <fullName evidence="4">Transmembrane protein</fullName>
    </recommendedName>
</protein>
<comment type="caution">
    <text evidence="2">The sequence shown here is derived from an EMBL/GenBank/DDBJ whole genome shotgun (WGS) entry which is preliminary data.</text>
</comment>
<feature type="transmembrane region" description="Helical" evidence="1">
    <location>
        <begin position="98"/>
        <end position="119"/>
    </location>
</feature>
<evidence type="ECO:0000313" key="2">
    <source>
        <dbReference type="EMBL" id="KAF6152457.1"/>
    </source>
</evidence>
<keyword evidence="1" id="KW-0812">Transmembrane</keyword>
<keyword evidence="1" id="KW-0472">Membrane</keyword>
<keyword evidence="1" id="KW-1133">Transmembrane helix</keyword>
<feature type="transmembrane region" description="Helical" evidence="1">
    <location>
        <begin position="51"/>
        <end position="77"/>
    </location>
</feature>
<evidence type="ECO:0000313" key="3">
    <source>
        <dbReference type="Proteomes" id="UP000541444"/>
    </source>
</evidence>
<feature type="transmembrane region" description="Helical" evidence="1">
    <location>
        <begin position="209"/>
        <end position="228"/>
    </location>
</feature>
<reference evidence="2 3" key="1">
    <citation type="journal article" date="2020" name="IScience">
        <title>Genome Sequencing of the Endangered Kingdonia uniflora (Circaeasteraceae, Ranunculales) Reveals Potential Mechanisms of Evolutionary Specialization.</title>
        <authorList>
            <person name="Sun Y."/>
            <person name="Deng T."/>
            <person name="Zhang A."/>
            <person name="Moore M.J."/>
            <person name="Landis J.B."/>
            <person name="Lin N."/>
            <person name="Zhang H."/>
            <person name="Zhang X."/>
            <person name="Huang J."/>
            <person name="Zhang X."/>
            <person name="Sun H."/>
            <person name="Wang H."/>
        </authorList>
    </citation>
    <scope>NUCLEOTIDE SEQUENCE [LARGE SCALE GENOMIC DNA]</scope>
    <source>
        <strain evidence="2">TB1705</strain>
        <tissue evidence="2">Leaf</tissue>
    </source>
</reference>
<dbReference type="OrthoDB" id="1922814at2759"/>
<dbReference type="AlphaFoldDB" id="A0A7J7MC51"/>
<dbReference type="Proteomes" id="UP000541444">
    <property type="component" value="Unassembled WGS sequence"/>
</dbReference>
<proteinExistence type="predicted"/>
<keyword evidence="3" id="KW-1185">Reference proteome</keyword>
<dbReference type="InterPro" id="IPR040283">
    <property type="entry name" value="DDB_G0292058-like"/>
</dbReference>
<dbReference type="GO" id="GO:0016020">
    <property type="term" value="C:membrane"/>
    <property type="evidence" value="ECO:0007669"/>
    <property type="project" value="TreeGrafter"/>
</dbReference>
<dbReference type="PANTHER" id="PTHR31414:SF18">
    <property type="entry name" value="TRANSMEMBRANE PROTEIN-RELATED"/>
    <property type="match status" value="1"/>
</dbReference>
<feature type="transmembrane region" description="Helical" evidence="1">
    <location>
        <begin position="240"/>
        <end position="264"/>
    </location>
</feature>
<evidence type="ECO:0008006" key="4">
    <source>
        <dbReference type="Google" id="ProtNLM"/>
    </source>
</evidence>
<name>A0A7J7MC51_9MAGN</name>
<evidence type="ECO:0000256" key="1">
    <source>
        <dbReference type="SAM" id="Phobius"/>
    </source>
</evidence>
<dbReference type="PANTHER" id="PTHR31414">
    <property type="entry name" value="TRANSMEMBRANE PROTEIN DDB_G0292058"/>
    <property type="match status" value="1"/>
</dbReference>
<sequence>MDLFQRENVSESLKDLADTVRVDPLDSFNKYKGGFDITNKHYWSSTVYTGIYGYAIGAAWLLCGIIYATFLIVSNLFRANLKKRKYKRKQPCSWQCHFWPLLLVTSLTLLAIVASGIVLGGNLRFHSRAKKVMNIIIDTADGASSTIYNVTGAMRNIRDNLETSSQTTQTMVALGFNLNSTSNNLDAEAAEITMQAEKNRRLIDKGLKLVYIVTTLVISINLVAVIALSATGFLKWRRTFYMFVVLCWLLAIICWVYFGLYFFLEKFVGDTCTALEDFQQDPHNNSLSSILPCNELSSAKSVLLDTRVGIYNLITEVNANISAMQSSVPILFRVCNPFSAPPEYHYQPNSCTSNTIKIGDIPQVIQIFTCSNGDSEACNTGEFITTDIFNIVKAYTSSIQNLLDIFPGVENLVDCGVVTDAFTEILSKHCKPVKKYVTMVWLSTVVLATIIVILIFTWTGKSRYDDQEQLSDGFVKPYVVDDNTDEIGKDRPRATNNQIECKLDP</sequence>